<proteinExistence type="predicted"/>
<evidence type="ECO:0008006" key="3">
    <source>
        <dbReference type="Google" id="ProtNLM"/>
    </source>
</evidence>
<name>A0A1G2B2J4_9BACT</name>
<gene>
    <name evidence="1" type="ORF">A2898_05540</name>
</gene>
<evidence type="ECO:0000313" key="1">
    <source>
        <dbReference type="EMBL" id="OGY82467.1"/>
    </source>
</evidence>
<comment type="caution">
    <text evidence="1">The sequence shown here is derived from an EMBL/GenBank/DDBJ whole genome shotgun (WGS) entry which is preliminary data.</text>
</comment>
<evidence type="ECO:0000313" key="2">
    <source>
        <dbReference type="Proteomes" id="UP000179164"/>
    </source>
</evidence>
<dbReference type="InterPro" id="IPR023296">
    <property type="entry name" value="Glyco_hydro_beta-prop_sf"/>
</dbReference>
<sequence>MNKALYIVLGVILIAGAVFAVLRFGIGGDEDTWICDNGQWVKHGNPSAAQPTTPCDNQTNTNQPIGAVPALSASTWANRDQYVGKTVQITGKAKAGPAMCTLIACPVDQPCCNSCGADLFVQIDASEEMAVQITGQQPTQMYADRQVGCTGNDCTLTCDPLVEDKTYTVTGTLRAQSDGNTFYTLELASLEEVISQQANQNQFNWSTMNQGPYKDQITYATSTDLLNWTPSGDILASHASVPGAVVKDSTIFVYYVDVSTNGIKEQLGMKKSFDNGRTWSEATILTITGLGDKTTADPAPVLLADGRIRLFYYDINEVRISRPASGVEPPNKIYSAISSDGVNFTQEDGVRFERQGIFDPDVEKVGDTWYLYGGDIEGNKVIVATSADGLTFTEVGTAFQSGAVPDVWHENGRWYLYTAGIDIAISADGLTFTSAGKRFEDRDRGGVTADPSVVKLSDGTYMMLYKVKSSP</sequence>
<dbReference type="Gene3D" id="2.115.10.20">
    <property type="entry name" value="Glycosyl hydrolase domain, family 43"/>
    <property type="match status" value="2"/>
</dbReference>
<dbReference type="InterPro" id="IPR036278">
    <property type="entry name" value="Sialidase_sf"/>
</dbReference>
<dbReference type="SUPFAM" id="SSF75005">
    <property type="entry name" value="Arabinanase/levansucrase/invertase"/>
    <property type="match status" value="1"/>
</dbReference>
<accession>A0A1G2B2J4</accession>
<dbReference type="EMBL" id="MHKE01000020">
    <property type="protein sequence ID" value="OGY82467.1"/>
    <property type="molecule type" value="Genomic_DNA"/>
</dbReference>
<dbReference type="Proteomes" id="UP000179164">
    <property type="component" value="Unassembled WGS sequence"/>
</dbReference>
<dbReference type="STRING" id="1798543.A2898_05540"/>
<dbReference type="AlphaFoldDB" id="A0A1G2B2J4"/>
<organism evidence="1 2">
    <name type="scientific">Candidatus Kerfeldbacteria bacterium RIFCSPLOWO2_01_FULL_48_11</name>
    <dbReference type="NCBI Taxonomy" id="1798543"/>
    <lineage>
        <taxon>Bacteria</taxon>
        <taxon>Candidatus Kerfeldiibacteriota</taxon>
    </lineage>
</organism>
<dbReference type="SUPFAM" id="SSF50939">
    <property type="entry name" value="Sialidases"/>
    <property type="match status" value="1"/>
</dbReference>
<reference evidence="1 2" key="1">
    <citation type="journal article" date="2016" name="Nat. Commun.">
        <title>Thousands of microbial genomes shed light on interconnected biogeochemical processes in an aquifer system.</title>
        <authorList>
            <person name="Anantharaman K."/>
            <person name="Brown C.T."/>
            <person name="Hug L.A."/>
            <person name="Sharon I."/>
            <person name="Castelle C.J."/>
            <person name="Probst A.J."/>
            <person name="Thomas B.C."/>
            <person name="Singh A."/>
            <person name="Wilkins M.J."/>
            <person name="Karaoz U."/>
            <person name="Brodie E.L."/>
            <person name="Williams K.H."/>
            <person name="Hubbard S.S."/>
            <person name="Banfield J.F."/>
        </authorList>
    </citation>
    <scope>NUCLEOTIDE SEQUENCE [LARGE SCALE GENOMIC DNA]</scope>
</reference>
<protein>
    <recommendedName>
        <fullName evidence="3">Glycosyl hydrolase family 32 N-terminal domain-containing protein</fullName>
    </recommendedName>
</protein>
<dbReference type="CDD" id="cd15482">
    <property type="entry name" value="Sialidase_non-viral"/>
    <property type="match status" value="1"/>
</dbReference>